<dbReference type="AlphaFoldDB" id="A0A0E9VLE0"/>
<organism evidence="1">
    <name type="scientific">Anguilla anguilla</name>
    <name type="common">European freshwater eel</name>
    <name type="synonym">Muraena anguilla</name>
    <dbReference type="NCBI Taxonomy" id="7936"/>
    <lineage>
        <taxon>Eukaryota</taxon>
        <taxon>Metazoa</taxon>
        <taxon>Chordata</taxon>
        <taxon>Craniata</taxon>
        <taxon>Vertebrata</taxon>
        <taxon>Euteleostomi</taxon>
        <taxon>Actinopterygii</taxon>
        <taxon>Neopterygii</taxon>
        <taxon>Teleostei</taxon>
        <taxon>Anguilliformes</taxon>
        <taxon>Anguillidae</taxon>
        <taxon>Anguilla</taxon>
    </lineage>
</organism>
<dbReference type="EMBL" id="GBXM01029633">
    <property type="protein sequence ID" value="JAH78944.1"/>
    <property type="molecule type" value="Transcribed_RNA"/>
</dbReference>
<sequence length="33" mass="3907">MPSHPRARCLTCIAPAYIQLHNWMQCKCYRKSV</sequence>
<reference evidence="1" key="1">
    <citation type="submission" date="2014-11" db="EMBL/GenBank/DDBJ databases">
        <authorList>
            <person name="Amaro Gonzalez C."/>
        </authorList>
    </citation>
    <scope>NUCLEOTIDE SEQUENCE</scope>
</reference>
<name>A0A0E9VLE0_ANGAN</name>
<reference evidence="1" key="2">
    <citation type="journal article" date="2015" name="Fish Shellfish Immunol.">
        <title>Early steps in the European eel (Anguilla anguilla)-Vibrio vulnificus interaction in the gills: Role of the RtxA13 toxin.</title>
        <authorList>
            <person name="Callol A."/>
            <person name="Pajuelo D."/>
            <person name="Ebbesson L."/>
            <person name="Teles M."/>
            <person name="MacKenzie S."/>
            <person name="Amaro C."/>
        </authorList>
    </citation>
    <scope>NUCLEOTIDE SEQUENCE</scope>
</reference>
<accession>A0A0E9VLE0</accession>
<protein>
    <submittedName>
        <fullName evidence="1">Uncharacterized protein</fullName>
    </submittedName>
</protein>
<evidence type="ECO:0000313" key="1">
    <source>
        <dbReference type="EMBL" id="JAH78944.1"/>
    </source>
</evidence>
<proteinExistence type="predicted"/>